<dbReference type="InterPro" id="IPR056913">
    <property type="entry name" value="TRAPPC10/Trs130_N"/>
</dbReference>
<dbReference type="STRING" id="1555241.A0A4P9X1U1"/>
<name>A0A4P9X1U1_9FUNG</name>
<proteinExistence type="predicted"/>
<dbReference type="GO" id="GO:0006891">
    <property type="term" value="P:intra-Golgi vesicle-mediated transport"/>
    <property type="evidence" value="ECO:0007669"/>
    <property type="project" value="TreeGrafter"/>
</dbReference>
<dbReference type="PANTHER" id="PTHR13251:SF3">
    <property type="entry name" value="TRAFFICKING PROTEIN PARTICLE COMPLEX SUBUNIT 10"/>
    <property type="match status" value="1"/>
</dbReference>
<dbReference type="AlphaFoldDB" id="A0A4P9X1U1"/>
<dbReference type="GO" id="GO:0034498">
    <property type="term" value="P:early endosome to Golgi transport"/>
    <property type="evidence" value="ECO:0007669"/>
    <property type="project" value="TreeGrafter"/>
</dbReference>
<gene>
    <name evidence="2" type="ORF">CXG81DRAFT_15302</name>
</gene>
<dbReference type="Proteomes" id="UP000274922">
    <property type="component" value="Unassembled WGS sequence"/>
</dbReference>
<sequence length="228" mass="26310">MRFLTVGGGVFDKIRSDFSGKRERCLAVKLSGNDAKDADAWNELMDRLKDGMLAAFQSYIVQTDHDARRLEGQRAMPGWNFCQYFLQRESVIYALELLGMHDDVFEEYEQLEQAFFQSMEQQGAPWFSKFGGSAPGDEAGDILDVRRKPYRQAILNNTVTIFDFRIYLFVRQIAALLETGKLARVCEHSLQYMALWGKTLREYQTSLMPGFAEIWTWTVCHAVIQRCD</sequence>
<dbReference type="GO" id="GO:0005829">
    <property type="term" value="C:cytosol"/>
    <property type="evidence" value="ECO:0007669"/>
    <property type="project" value="GOC"/>
</dbReference>
<evidence type="ECO:0000313" key="2">
    <source>
        <dbReference type="EMBL" id="RKO98908.1"/>
    </source>
</evidence>
<dbReference type="InterPro" id="IPR045126">
    <property type="entry name" value="TRAPPC10/Trs130"/>
</dbReference>
<protein>
    <recommendedName>
        <fullName evidence="1">TRAPPC10/Trs130 N-terminal domain-containing protein</fullName>
    </recommendedName>
</protein>
<feature type="domain" description="TRAPPC10/Trs130 N-terminal" evidence="1">
    <location>
        <begin position="8"/>
        <end position="186"/>
    </location>
</feature>
<dbReference type="GO" id="GO:1990071">
    <property type="term" value="C:TRAPPII protein complex"/>
    <property type="evidence" value="ECO:0007669"/>
    <property type="project" value="InterPro"/>
</dbReference>
<evidence type="ECO:0000259" key="1">
    <source>
        <dbReference type="Pfam" id="PF23036"/>
    </source>
</evidence>
<accession>A0A4P9X1U1</accession>
<feature type="non-terminal residue" evidence="2">
    <location>
        <position position="228"/>
    </location>
</feature>
<organism evidence="2 3">
    <name type="scientific">Caulochytrium protostelioides</name>
    <dbReference type="NCBI Taxonomy" id="1555241"/>
    <lineage>
        <taxon>Eukaryota</taxon>
        <taxon>Fungi</taxon>
        <taxon>Fungi incertae sedis</taxon>
        <taxon>Chytridiomycota</taxon>
        <taxon>Chytridiomycota incertae sedis</taxon>
        <taxon>Chytridiomycetes</taxon>
        <taxon>Caulochytriales</taxon>
        <taxon>Caulochytriaceae</taxon>
        <taxon>Caulochytrium</taxon>
    </lineage>
</organism>
<dbReference type="EMBL" id="ML014345">
    <property type="protein sequence ID" value="RKO98908.1"/>
    <property type="molecule type" value="Genomic_DNA"/>
</dbReference>
<dbReference type="Pfam" id="PF23036">
    <property type="entry name" value="TRAPPC10_1st"/>
    <property type="match status" value="1"/>
</dbReference>
<dbReference type="OrthoDB" id="10256906at2759"/>
<reference evidence="3" key="1">
    <citation type="journal article" date="2018" name="Nat. Microbiol.">
        <title>Leveraging single-cell genomics to expand the fungal tree of life.</title>
        <authorList>
            <person name="Ahrendt S.R."/>
            <person name="Quandt C.A."/>
            <person name="Ciobanu D."/>
            <person name="Clum A."/>
            <person name="Salamov A."/>
            <person name="Andreopoulos B."/>
            <person name="Cheng J.F."/>
            <person name="Woyke T."/>
            <person name="Pelin A."/>
            <person name="Henrissat B."/>
            <person name="Reynolds N.K."/>
            <person name="Benny G.L."/>
            <person name="Smith M.E."/>
            <person name="James T.Y."/>
            <person name="Grigoriev I.V."/>
        </authorList>
    </citation>
    <scope>NUCLEOTIDE SEQUENCE [LARGE SCALE GENOMIC DNA]</scope>
    <source>
        <strain evidence="3">ATCC 52028</strain>
    </source>
</reference>
<keyword evidence="3" id="KW-1185">Reference proteome</keyword>
<dbReference type="PANTHER" id="PTHR13251">
    <property type="entry name" value="EPILEPSY HOLOPROSENCEPHALY CANDIDATE 1/TMEM1"/>
    <property type="match status" value="1"/>
</dbReference>
<evidence type="ECO:0000313" key="3">
    <source>
        <dbReference type="Proteomes" id="UP000274922"/>
    </source>
</evidence>